<dbReference type="AlphaFoldDB" id="A0A395MI10"/>
<gene>
    <name evidence="1" type="ORF">FIE12Z_8181</name>
</gene>
<evidence type="ECO:0000313" key="1">
    <source>
        <dbReference type="EMBL" id="RFN47558.1"/>
    </source>
</evidence>
<organism evidence="1 2">
    <name type="scientific">Fusarium flagelliforme</name>
    <dbReference type="NCBI Taxonomy" id="2675880"/>
    <lineage>
        <taxon>Eukaryota</taxon>
        <taxon>Fungi</taxon>
        <taxon>Dikarya</taxon>
        <taxon>Ascomycota</taxon>
        <taxon>Pezizomycotina</taxon>
        <taxon>Sordariomycetes</taxon>
        <taxon>Hypocreomycetidae</taxon>
        <taxon>Hypocreales</taxon>
        <taxon>Nectriaceae</taxon>
        <taxon>Fusarium</taxon>
        <taxon>Fusarium incarnatum-equiseti species complex</taxon>
    </lineage>
</organism>
<keyword evidence="2" id="KW-1185">Reference proteome</keyword>
<reference evidence="1 2" key="1">
    <citation type="journal article" date="2018" name="PLoS Pathog.">
        <title>Evolution of structural diversity of trichothecenes, a family of toxins produced by plant pathogenic and entomopathogenic fungi.</title>
        <authorList>
            <person name="Proctor R.H."/>
            <person name="McCormick S.P."/>
            <person name="Kim H.S."/>
            <person name="Cardoza R.E."/>
            <person name="Stanley A.M."/>
            <person name="Lindo L."/>
            <person name="Kelly A."/>
            <person name="Brown D.W."/>
            <person name="Lee T."/>
            <person name="Vaughan M.M."/>
            <person name="Alexander N.J."/>
            <person name="Busman M."/>
            <person name="Gutierrez S."/>
        </authorList>
    </citation>
    <scope>NUCLEOTIDE SEQUENCE [LARGE SCALE GENOMIC DNA]</scope>
    <source>
        <strain evidence="1 2">NRRL 13405</strain>
    </source>
</reference>
<dbReference type="EMBL" id="PXXK01000245">
    <property type="protein sequence ID" value="RFN47558.1"/>
    <property type="molecule type" value="Genomic_DNA"/>
</dbReference>
<name>A0A395MI10_9HYPO</name>
<feature type="non-terminal residue" evidence="1">
    <location>
        <position position="1"/>
    </location>
</feature>
<comment type="caution">
    <text evidence="1">The sequence shown here is derived from an EMBL/GenBank/DDBJ whole genome shotgun (WGS) entry which is preliminary data.</text>
</comment>
<dbReference type="Proteomes" id="UP000265631">
    <property type="component" value="Unassembled WGS sequence"/>
</dbReference>
<proteinExistence type="predicted"/>
<evidence type="ECO:0000313" key="2">
    <source>
        <dbReference type="Proteomes" id="UP000265631"/>
    </source>
</evidence>
<protein>
    <submittedName>
        <fullName evidence="1">Uncharacterized protein</fullName>
    </submittedName>
</protein>
<sequence length="343" mass="39655">YPVEEFFNLKFENWAIPTRSRVEYVLSLLGIPDFVWKLPDMWMYNLAFHHDVGDNPSPGQFSEQYDHPTLDFTFRMREKIGFSAVAIAIRFLDLLPSHQRTQIRTLDLHEDLPSVNKPSLHGDGLIPLLKENPLLRVERRVNIVNCIMDALCTSLRIDDVLMANRYPCYVDEMVLIPELSCWLLNSLWVANAGISAECFSLFLESGPLADHCTEAFNKFVHGEIALNQALNECLESGLLEGLSVGQVKELTRWHWMEEGFQGAIMQLMRQTSSTLRCDFNPGLPKNPQTVVQEMKAHPEGLWEYWLGHRYLEELPLPDHLHERESLALIYDIQSQEEYLQSQR</sequence>
<accession>A0A395MI10</accession>